<sequence>MEIPQPPPDVELRNIIDKLAQFVARNGPEFEQMTKNKQKGNPKFQFLYGGENFAYYQYKVSTEQAIFKQQQQQGNIVSDQNSNWNTPPPPPMQNTAEIEQISKQQDTLREQIKQSEHNLTAQHTVLIQQQQAQVEQTVTKCEAIDLQKEADRCEISLTEVYSILQPIIDSCTKDSISNGKSWFLQHATNKQKACCIVECLLYK</sequence>
<dbReference type="PANTHER" id="PTHR12323">
    <property type="entry name" value="SR-RELATED CTD ASSOCIATED FACTOR 6"/>
    <property type="match status" value="1"/>
</dbReference>
<dbReference type="GO" id="GO:0006874">
    <property type="term" value="P:intracellular calcium ion homeostasis"/>
    <property type="evidence" value="ECO:0007669"/>
    <property type="project" value="TreeGrafter"/>
</dbReference>
<dbReference type="InterPro" id="IPR000061">
    <property type="entry name" value="Surp"/>
</dbReference>
<dbReference type="Gene3D" id="1.10.10.790">
    <property type="entry name" value="Surp module"/>
    <property type="match status" value="1"/>
</dbReference>
<gene>
    <name evidence="2" type="ORF">PHAECO_LOCUS6380</name>
</gene>
<evidence type="ECO:0000313" key="3">
    <source>
        <dbReference type="Proteomes" id="UP001153737"/>
    </source>
</evidence>
<dbReference type="SMART" id="SM00648">
    <property type="entry name" value="SWAP"/>
    <property type="match status" value="1"/>
</dbReference>
<keyword evidence="3" id="KW-1185">Reference proteome</keyword>
<proteinExistence type="predicted"/>
<dbReference type="InterPro" id="IPR035967">
    <property type="entry name" value="SWAP/Surp_sf"/>
</dbReference>
<dbReference type="Pfam" id="PF01805">
    <property type="entry name" value="Surp"/>
    <property type="match status" value="1"/>
</dbReference>
<reference evidence="2" key="2">
    <citation type="submission" date="2022-10" db="EMBL/GenBank/DDBJ databases">
        <authorList>
            <consortium name="ENA_rothamsted_submissions"/>
            <consortium name="culmorum"/>
            <person name="King R."/>
        </authorList>
    </citation>
    <scope>NUCLEOTIDE SEQUENCE</scope>
</reference>
<feature type="domain" description="SURP motif" evidence="1">
    <location>
        <begin position="15"/>
        <end position="59"/>
    </location>
</feature>
<dbReference type="GO" id="GO:0048471">
    <property type="term" value="C:perinuclear region of cytoplasm"/>
    <property type="evidence" value="ECO:0007669"/>
    <property type="project" value="TreeGrafter"/>
</dbReference>
<dbReference type="EMBL" id="OU896708">
    <property type="protein sequence ID" value="CAG9819237.1"/>
    <property type="molecule type" value="Genomic_DNA"/>
</dbReference>
<evidence type="ECO:0000259" key="1">
    <source>
        <dbReference type="PROSITE" id="PS50128"/>
    </source>
</evidence>
<dbReference type="Proteomes" id="UP001153737">
    <property type="component" value="Chromosome 2"/>
</dbReference>
<reference evidence="2" key="1">
    <citation type="submission" date="2022-01" db="EMBL/GenBank/DDBJ databases">
        <authorList>
            <person name="King R."/>
        </authorList>
    </citation>
    <scope>NUCLEOTIDE SEQUENCE</scope>
</reference>
<evidence type="ECO:0000313" key="2">
    <source>
        <dbReference type="EMBL" id="CAG9819237.1"/>
    </source>
</evidence>
<dbReference type="FunFam" id="1.10.10.790:FF:000002">
    <property type="entry name" value="Splicing factor 3A subunit 1"/>
    <property type="match status" value="1"/>
</dbReference>
<dbReference type="OrthoDB" id="21470at2759"/>
<dbReference type="AlphaFoldDB" id="A0A9N9SGU9"/>
<name>A0A9N9SGU9_PHACE</name>
<accession>A0A9N9SGU9</accession>
<dbReference type="SUPFAM" id="SSF109905">
    <property type="entry name" value="Surp module (SWAP domain)"/>
    <property type="match status" value="1"/>
</dbReference>
<dbReference type="PANTHER" id="PTHR12323:SF0">
    <property type="entry name" value="CALCIUM HOMEOSTASIS ENDOPLASMIC RETICULUM PROTEIN"/>
    <property type="match status" value="1"/>
</dbReference>
<protein>
    <recommendedName>
        <fullName evidence="1">SURP motif domain-containing protein</fullName>
    </recommendedName>
</protein>
<dbReference type="GO" id="GO:0006396">
    <property type="term" value="P:RNA processing"/>
    <property type="evidence" value="ECO:0007669"/>
    <property type="project" value="InterPro"/>
</dbReference>
<organism evidence="2 3">
    <name type="scientific">Phaedon cochleariae</name>
    <name type="common">Mustard beetle</name>
    <dbReference type="NCBI Taxonomy" id="80249"/>
    <lineage>
        <taxon>Eukaryota</taxon>
        <taxon>Metazoa</taxon>
        <taxon>Ecdysozoa</taxon>
        <taxon>Arthropoda</taxon>
        <taxon>Hexapoda</taxon>
        <taxon>Insecta</taxon>
        <taxon>Pterygota</taxon>
        <taxon>Neoptera</taxon>
        <taxon>Endopterygota</taxon>
        <taxon>Coleoptera</taxon>
        <taxon>Polyphaga</taxon>
        <taxon>Cucujiformia</taxon>
        <taxon>Chrysomeloidea</taxon>
        <taxon>Chrysomelidae</taxon>
        <taxon>Chrysomelinae</taxon>
        <taxon>Chrysomelini</taxon>
        <taxon>Phaedon</taxon>
    </lineage>
</organism>
<dbReference type="PROSITE" id="PS50128">
    <property type="entry name" value="SURP"/>
    <property type="match status" value="1"/>
</dbReference>
<dbReference type="GO" id="GO:0003723">
    <property type="term" value="F:RNA binding"/>
    <property type="evidence" value="ECO:0007669"/>
    <property type="project" value="InterPro"/>
</dbReference>